<reference evidence="1 2" key="1">
    <citation type="journal article" date="2024" name="G3 (Bethesda)">
        <title>Genome assembly of Hibiscus sabdariffa L. provides insights into metabolisms of medicinal natural products.</title>
        <authorList>
            <person name="Kim T."/>
        </authorList>
    </citation>
    <scope>NUCLEOTIDE SEQUENCE [LARGE SCALE GENOMIC DNA]</scope>
    <source>
        <strain evidence="1">TK-2024</strain>
        <tissue evidence="1">Old leaves</tissue>
    </source>
</reference>
<sequence>MSIAAMSEKVRLFEERRGEERRGVGGVFGVHWKPVSYGPTHPTIANLRSKFMIAHGFGPLHHSSAQHNFTKFFNVLGG</sequence>
<name>A0ABR2E4D9_9ROSI</name>
<dbReference type="Proteomes" id="UP001472677">
    <property type="component" value="Unassembled WGS sequence"/>
</dbReference>
<protein>
    <submittedName>
        <fullName evidence="1">Uncharacterized protein</fullName>
    </submittedName>
</protein>
<organism evidence="1 2">
    <name type="scientific">Hibiscus sabdariffa</name>
    <name type="common">roselle</name>
    <dbReference type="NCBI Taxonomy" id="183260"/>
    <lineage>
        <taxon>Eukaryota</taxon>
        <taxon>Viridiplantae</taxon>
        <taxon>Streptophyta</taxon>
        <taxon>Embryophyta</taxon>
        <taxon>Tracheophyta</taxon>
        <taxon>Spermatophyta</taxon>
        <taxon>Magnoliopsida</taxon>
        <taxon>eudicotyledons</taxon>
        <taxon>Gunneridae</taxon>
        <taxon>Pentapetalae</taxon>
        <taxon>rosids</taxon>
        <taxon>malvids</taxon>
        <taxon>Malvales</taxon>
        <taxon>Malvaceae</taxon>
        <taxon>Malvoideae</taxon>
        <taxon>Hibiscus</taxon>
    </lineage>
</organism>
<accession>A0ABR2E4D9</accession>
<gene>
    <name evidence="1" type="ORF">V6N12_040644</name>
</gene>
<dbReference type="EMBL" id="JBBPBM010000020">
    <property type="protein sequence ID" value="KAK8552028.1"/>
    <property type="molecule type" value="Genomic_DNA"/>
</dbReference>
<evidence type="ECO:0000313" key="2">
    <source>
        <dbReference type="Proteomes" id="UP001472677"/>
    </source>
</evidence>
<keyword evidence="2" id="KW-1185">Reference proteome</keyword>
<comment type="caution">
    <text evidence="1">The sequence shown here is derived from an EMBL/GenBank/DDBJ whole genome shotgun (WGS) entry which is preliminary data.</text>
</comment>
<evidence type="ECO:0000313" key="1">
    <source>
        <dbReference type="EMBL" id="KAK8552028.1"/>
    </source>
</evidence>
<proteinExistence type="predicted"/>